<keyword evidence="2" id="KW-1185">Reference proteome</keyword>
<dbReference type="Gramene" id="KQL00374">
    <property type="protein sequence ID" value="KQL00374"/>
    <property type="gene ID" value="SETIT_014823mg"/>
</dbReference>
<accession>K3YKQ4</accession>
<protein>
    <submittedName>
        <fullName evidence="1">Uncharacterized protein</fullName>
    </submittedName>
</protein>
<dbReference type="EMBL" id="AGNK02003499">
    <property type="status" value="NOT_ANNOTATED_CDS"/>
    <property type="molecule type" value="Genomic_DNA"/>
</dbReference>
<dbReference type="Proteomes" id="UP000004995">
    <property type="component" value="Unassembled WGS sequence"/>
</dbReference>
<reference evidence="2" key="1">
    <citation type="journal article" date="2012" name="Nat. Biotechnol.">
        <title>Reference genome sequence of the model plant Setaria.</title>
        <authorList>
            <person name="Bennetzen J.L."/>
            <person name="Schmutz J."/>
            <person name="Wang H."/>
            <person name="Percifield R."/>
            <person name="Hawkins J."/>
            <person name="Pontaroli A.C."/>
            <person name="Estep M."/>
            <person name="Feng L."/>
            <person name="Vaughn J.N."/>
            <person name="Grimwood J."/>
            <person name="Jenkins J."/>
            <person name="Barry K."/>
            <person name="Lindquist E."/>
            <person name="Hellsten U."/>
            <person name="Deshpande S."/>
            <person name="Wang X."/>
            <person name="Wu X."/>
            <person name="Mitros T."/>
            <person name="Triplett J."/>
            <person name="Yang X."/>
            <person name="Ye C.Y."/>
            <person name="Mauro-Herrera M."/>
            <person name="Wang L."/>
            <person name="Li P."/>
            <person name="Sharma M."/>
            <person name="Sharma R."/>
            <person name="Ronald P.C."/>
            <person name="Panaud O."/>
            <person name="Kellogg E.A."/>
            <person name="Brutnell T.P."/>
            <person name="Doust A.N."/>
            <person name="Tuskan G.A."/>
            <person name="Rokhsar D."/>
            <person name="Devos K.M."/>
        </authorList>
    </citation>
    <scope>NUCLEOTIDE SEQUENCE [LARGE SCALE GENOMIC DNA]</scope>
    <source>
        <strain evidence="2">cv. Yugu1</strain>
    </source>
</reference>
<evidence type="ECO:0000313" key="2">
    <source>
        <dbReference type="Proteomes" id="UP000004995"/>
    </source>
</evidence>
<sequence length="58" mass="6729">MQIKHQFISIYGQHSYLNDLTAKTSDNTELFYLICFQAIYSTTKCTRNVAVLVHFVVL</sequence>
<dbReference type="EnsemblPlants" id="KQL00374">
    <property type="protein sequence ID" value="KQL00374"/>
    <property type="gene ID" value="SETIT_014823mg"/>
</dbReference>
<proteinExistence type="predicted"/>
<dbReference type="HOGENOM" id="CLU_2982699_0_0_1"/>
<evidence type="ECO:0000313" key="1">
    <source>
        <dbReference type="EnsemblPlants" id="KQL00374"/>
    </source>
</evidence>
<dbReference type="AlphaFoldDB" id="K3YKQ4"/>
<organism evidence="1 2">
    <name type="scientific">Setaria italica</name>
    <name type="common">Foxtail millet</name>
    <name type="synonym">Panicum italicum</name>
    <dbReference type="NCBI Taxonomy" id="4555"/>
    <lineage>
        <taxon>Eukaryota</taxon>
        <taxon>Viridiplantae</taxon>
        <taxon>Streptophyta</taxon>
        <taxon>Embryophyta</taxon>
        <taxon>Tracheophyta</taxon>
        <taxon>Spermatophyta</taxon>
        <taxon>Magnoliopsida</taxon>
        <taxon>Liliopsida</taxon>
        <taxon>Poales</taxon>
        <taxon>Poaceae</taxon>
        <taxon>PACMAD clade</taxon>
        <taxon>Panicoideae</taxon>
        <taxon>Panicodae</taxon>
        <taxon>Paniceae</taxon>
        <taxon>Cenchrinae</taxon>
        <taxon>Setaria</taxon>
    </lineage>
</organism>
<name>K3YKQ4_SETIT</name>
<dbReference type="InParanoid" id="K3YKQ4"/>
<reference evidence="1" key="2">
    <citation type="submission" date="2018-08" db="UniProtKB">
        <authorList>
            <consortium name="EnsemblPlants"/>
        </authorList>
    </citation>
    <scope>IDENTIFICATION</scope>
    <source>
        <strain evidence="1">Yugu1</strain>
    </source>
</reference>